<dbReference type="GO" id="GO:0005829">
    <property type="term" value="C:cytosol"/>
    <property type="evidence" value="ECO:0007669"/>
    <property type="project" value="TreeGrafter"/>
</dbReference>
<feature type="domain" description="Carbohydrate kinase FGGY N-terminal" evidence="8">
    <location>
        <begin position="6"/>
        <end position="247"/>
    </location>
</feature>
<evidence type="ECO:0000313" key="10">
    <source>
        <dbReference type="EMBL" id="QDT71109.1"/>
    </source>
</evidence>
<dbReference type="Proteomes" id="UP000317909">
    <property type="component" value="Chromosome"/>
</dbReference>
<keyword evidence="5" id="KW-0067">ATP-binding</keyword>
<evidence type="ECO:0000259" key="8">
    <source>
        <dbReference type="Pfam" id="PF00370"/>
    </source>
</evidence>
<dbReference type="GO" id="GO:0006071">
    <property type="term" value="P:glycerol metabolic process"/>
    <property type="evidence" value="ECO:0007669"/>
    <property type="project" value="TreeGrafter"/>
</dbReference>
<comment type="similarity">
    <text evidence="1">Belongs to the FGGY kinase family.</text>
</comment>
<evidence type="ECO:0000256" key="5">
    <source>
        <dbReference type="ARBA" id="ARBA00022840"/>
    </source>
</evidence>
<dbReference type="AlphaFoldDB" id="A0A517TRW6"/>
<evidence type="ECO:0000256" key="3">
    <source>
        <dbReference type="ARBA" id="ARBA00022741"/>
    </source>
</evidence>
<organism evidence="10 11">
    <name type="scientific">Lacipirellula limnantheis</name>
    <dbReference type="NCBI Taxonomy" id="2528024"/>
    <lineage>
        <taxon>Bacteria</taxon>
        <taxon>Pseudomonadati</taxon>
        <taxon>Planctomycetota</taxon>
        <taxon>Planctomycetia</taxon>
        <taxon>Pirellulales</taxon>
        <taxon>Lacipirellulaceae</taxon>
        <taxon>Lacipirellula</taxon>
    </lineage>
</organism>
<keyword evidence="2 10" id="KW-0808">Transferase</keyword>
<keyword evidence="4 10" id="KW-0418">Kinase</keyword>
<keyword evidence="3" id="KW-0547">Nucleotide-binding</keyword>
<dbReference type="EMBL" id="CP036339">
    <property type="protein sequence ID" value="QDT71109.1"/>
    <property type="molecule type" value="Genomic_DNA"/>
</dbReference>
<dbReference type="InterPro" id="IPR000577">
    <property type="entry name" value="Carb_kinase_FGGY"/>
</dbReference>
<dbReference type="PIRSF" id="PIRSF000538">
    <property type="entry name" value="GlpK"/>
    <property type="match status" value="1"/>
</dbReference>
<gene>
    <name evidence="10" type="primary">rhaB</name>
    <name evidence="10" type="ORF">I41_02640</name>
</gene>
<evidence type="ECO:0000256" key="4">
    <source>
        <dbReference type="ARBA" id="ARBA00022777"/>
    </source>
</evidence>
<protein>
    <submittedName>
        <fullName evidence="10">Rhamnulokinase</fullName>
        <ecNumber evidence="10">2.7.1.5</ecNumber>
    </submittedName>
</protein>
<evidence type="ECO:0000313" key="11">
    <source>
        <dbReference type="Proteomes" id="UP000317909"/>
    </source>
</evidence>
<dbReference type="InterPro" id="IPR018485">
    <property type="entry name" value="FGGY_C"/>
</dbReference>
<keyword evidence="7" id="KW-0684">Rhamnose metabolism</keyword>
<dbReference type="GO" id="GO:0004370">
    <property type="term" value="F:glycerol kinase activity"/>
    <property type="evidence" value="ECO:0007669"/>
    <property type="project" value="TreeGrafter"/>
</dbReference>
<dbReference type="PANTHER" id="PTHR10196:SF93">
    <property type="entry name" value="L-RHAMNULOKINASE"/>
    <property type="match status" value="1"/>
</dbReference>
<dbReference type="GO" id="GO:0008993">
    <property type="term" value="F:rhamnulokinase activity"/>
    <property type="evidence" value="ECO:0007669"/>
    <property type="project" value="UniProtKB-EC"/>
</dbReference>
<dbReference type="GO" id="GO:0005524">
    <property type="term" value="F:ATP binding"/>
    <property type="evidence" value="ECO:0007669"/>
    <property type="project" value="UniProtKB-KW"/>
</dbReference>
<evidence type="ECO:0000256" key="7">
    <source>
        <dbReference type="ARBA" id="ARBA00023308"/>
    </source>
</evidence>
<feature type="domain" description="Carbohydrate kinase FGGY C-terminal" evidence="9">
    <location>
        <begin position="258"/>
        <end position="449"/>
    </location>
</feature>
<dbReference type="Gene3D" id="3.30.420.40">
    <property type="match status" value="2"/>
</dbReference>
<dbReference type="InterPro" id="IPR013449">
    <property type="entry name" value="Rhamnulokinase"/>
</dbReference>
<evidence type="ECO:0000256" key="6">
    <source>
        <dbReference type="ARBA" id="ARBA00023157"/>
    </source>
</evidence>
<evidence type="ECO:0000256" key="1">
    <source>
        <dbReference type="ARBA" id="ARBA00009156"/>
    </source>
</evidence>
<evidence type="ECO:0000256" key="2">
    <source>
        <dbReference type="ARBA" id="ARBA00022679"/>
    </source>
</evidence>
<dbReference type="Pfam" id="PF00370">
    <property type="entry name" value="FGGY_N"/>
    <property type="match status" value="1"/>
</dbReference>
<evidence type="ECO:0000259" key="9">
    <source>
        <dbReference type="Pfam" id="PF02782"/>
    </source>
</evidence>
<dbReference type="Pfam" id="PF02782">
    <property type="entry name" value="FGGY_C"/>
    <property type="match status" value="1"/>
</dbReference>
<keyword evidence="11" id="KW-1185">Reference proteome</keyword>
<dbReference type="InterPro" id="IPR018484">
    <property type="entry name" value="FGGY_N"/>
</dbReference>
<keyword evidence="6" id="KW-1015">Disulfide bond</keyword>
<dbReference type="KEGG" id="llh:I41_02640"/>
<dbReference type="SUPFAM" id="SSF53067">
    <property type="entry name" value="Actin-like ATPase domain"/>
    <property type="match status" value="2"/>
</dbReference>
<dbReference type="EC" id="2.7.1.5" evidence="10"/>
<proteinExistence type="inferred from homology"/>
<accession>A0A517TRW6</accession>
<dbReference type="RefSeq" id="WP_145430218.1">
    <property type="nucleotide sequence ID" value="NZ_CP036339.1"/>
</dbReference>
<dbReference type="GO" id="GO:0019301">
    <property type="term" value="P:rhamnose catabolic process"/>
    <property type="evidence" value="ECO:0007669"/>
    <property type="project" value="InterPro"/>
</dbReference>
<dbReference type="InterPro" id="IPR043129">
    <property type="entry name" value="ATPase_NBD"/>
</dbReference>
<dbReference type="CDD" id="cd07771">
    <property type="entry name" value="ASKHA_NBD_FGGY_RhaB-like"/>
    <property type="match status" value="1"/>
</dbReference>
<dbReference type="PANTHER" id="PTHR10196">
    <property type="entry name" value="SUGAR KINASE"/>
    <property type="match status" value="1"/>
</dbReference>
<name>A0A517TRW6_9BACT</name>
<sequence>MPSKVFLAVDLGASGGRVLAGLLDGQVLEMAEVHRFNHAPVNMHGRLYWRLFDLWANVLHGLREAQGTYGERIVSVGVDAWGVDFGLLDRRGELLAAPVAYRDSRTQGEFERTFAVVPREEIFAATGIQFMEINTLYQLRAAQRLGSPPLDRAGRLLMMPDLFHWMLTGVAANEQTIASTTQLYDPRTQGWSDDLIARLHLPRELFGRLIAPGTSLGPLLPEVVAETGLAGVEVVVPGSHDTASAVLAVPAAGENWCYLSSGTWSLMGIEAAAPVLTAEAYRWNFTNEAGVAGTNRLLKNISGLWLVQECQRIWRMEGRPYDWQQLAHLAAQAEPLRSLIDVDDPRLLAPRDMPAAIVSLCREAGQPAPATHGAIVRCALESLALKYREVLEHLERLRGARIDQIHIVGGGSQNGLLCQMTADACERPVLAGPMEATAIGNVLMQAIAAGAIADVAQARAVVRQSVKLLDYLPDESRNWRSVAPTTH</sequence>
<reference evidence="10 11" key="1">
    <citation type="submission" date="2019-02" db="EMBL/GenBank/DDBJ databases">
        <title>Deep-cultivation of Planctomycetes and their phenomic and genomic characterization uncovers novel biology.</title>
        <authorList>
            <person name="Wiegand S."/>
            <person name="Jogler M."/>
            <person name="Boedeker C."/>
            <person name="Pinto D."/>
            <person name="Vollmers J."/>
            <person name="Rivas-Marin E."/>
            <person name="Kohn T."/>
            <person name="Peeters S.H."/>
            <person name="Heuer A."/>
            <person name="Rast P."/>
            <person name="Oberbeckmann S."/>
            <person name="Bunk B."/>
            <person name="Jeske O."/>
            <person name="Meyerdierks A."/>
            <person name="Storesund J.E."/>
            <person name="Kallscheuer N."/>
            <person name="Luecker S."/>
            <person name="Lage O.M."/>
            <person name="Pohl T."/>
            <person name="Merkel B.J."/>
            <person name="Hornburger P."/>
            <person name="Mueller R.-W."/>
            <person name="Bruemmer F."/>
            <person name="Labrenz M."/>
            <person name="Spormann A.M."/>
            <person name="Op den Camp H."/>
            <person name="Overmann J."/>
            <person name="Amann R."/>
            <person name="Jetten M.S.M."/>
            <person name="Mascher T."/>
            <person name="Medema M.H."/>
            <person name="Devos D.P."/>
            <person name="Kaster A.-K."/>
            <person name="Ovreas L."/>
            <person name="Rohde M."/>
            <person name="Galperin M.Y."/>
            <person name="Jogler C."/>
        </authorList>
    </citation>
    <scope>NUCLEOTIDE SEQUENCE [LARGE SCALE GENOMIC DNA]</scope>
    <source>
        <strain evidence="10 11">I41</strain>
    </source>
</reference>
<dbReference type="OrthoDB" id="9761504at2"/>